<organism evidence="2 3">
    <name type="scientific">Enterococcus termitis</name>
    <dbReference type="NCBI Taxonomy" id="332950"/>
    <lineage>
        <taxon>Bacteria</taxon>
        <taxon>Bacillati</taxon>
        <taxon>Bacillota</taxon>
        <taxon>Bacilli</taxon>
        <taxon>Lactobacillales</taxon>
        <taxon>Enterococcaceae</taxon>
        <taxon>Enterococcus</taxon>
    </lineage>
</organism>
<dbReference type="AlphaFoldDB" id="A0A1E5H534"/>
<feature type="transmembrane region" description="Helical" evidence="1">
    <location>
        <begin position="12"/>
        <end position="31"/>
    </location>
</feature>
<dbReference type="RefSeq" id="WP_069662213.1">
    <property type="nucleotide sequence ID" value="NZ_JBHUJJ010000001.1"/>
</dbReference>
<accession>A0A1E5H534</accession>
<feature type="transmembrane region" description="Helical" evidence="1">
    <location>
        <begin position="57"/>
        <end position="80"/>
    </location>
</feature>
<evidence type="ECO:0008006" key="4">
    <source>
        <dbReference type="Google" id="ProtNLM"/>
    </source>
</evidence>
<evidence type="ECO:0000313" key="3">
    <source>
        <dbReference type="Proteomes" id="UP000095094"/>
    </source>
</evidence>
<evidence type="ECO:0000256" key="1">
    <source>
        <dbReference type="SAM" id="Phobius"/>
    </source>
</evidence>
<evidence type="ECO:0000313" key="2">
    <source>
        <dbReference type="EMBL" id="OEG19946.1"/>
    </source>
</evidence>
<feature type="transmembrane region" description="Helical" evidence="1">
    <location>
        <begin position="92"/>
        <end position="123"/>
    </location>
</feature>
<proteinExistence type="predicted"/>
<gene>
    <name evidence="2" type="ORF">BCR25_14225</name>
</gene>
<protein>
    <recommendedName>
        <fullName evidence="4">DUF4064 domain-containing protein</fullName>
    </recommendedName>
</protein>
<keyword evidence="1" id="KW-0472">Membrane</keyword>
<keyword evidence="1" id="KW-1133">Transmembrane helix</keyword>
<dbReference type="EMBL" id="MIJY01000002">
    <property type="protein sequence ID" value="OEG19946.1"/>
    <property type="molecule type" value="Genomic_DNA"/>
</dbReference>
<dbReference type="Proteomes" id="UP000095094">
    <property type="component" value="Unassembled WGS sequence"/>
</dbReference>
<dbReference type="OrthoDB" id="2361109at2"/>
<comment type="caution">
    <text evidence="2">The sequence shown here is derived from an EMBL/GenBank/DDBJ whole genome shotgun (WGS) entry which is preliminary data.</text>
</comment>
<reference evidence="3" key="1">
    <citation type="submission" date="2016-09" db="EMBL/GenBank/DDBJ databases">
        <authorList>
            <person name="Gulvik C.A."/>
        </authorList>
    </citation>
    <scope>NUCLEOTIDE SEQUENCE [LARGE SCALE GENOMIC DNA]</scope>
    <source>
        <strain evidence="3">LMG 8895</strain>
    </source>
</reference>
<sequence length="138" mass="15444">MSRKTERILVRLLGCWQVIDGVITILLYSMYKRNQLSGVTNLSNEHAKAIDAAFGNIFIFIAMFGTLLIGCGLFNLVVAKRYIKDNQMNQKVGIWLIALSIFSYFSMDLLSVVLGMSAAVILLSKNKGIRRHQELTTG</sequence>
<name>A0A1E5H534_9ENTE</name>
<keyword evidence="3" id="KW-1185">Reference proteome</keyword>
<keyword evidence="1" id="KW-0812">Transmembrane</keyword>